<dbReference type="AlphaFoldDB" id="A0A9Q0Y483"/>
<gene>
    <name evidence="5" type="ORF">JRQ81_004228</name>
</gene>
<evidence type="ECO:0000256" key="2">
    <source>
        <dbReference type="ARBA" id="ARBA00023043"/>
    </source>
</evidence>
<dbReference type="InterPro" id="IPR051070">
    <property type="entry name" value="NF-kappa-B_inhibitor"/>
</dbReference>
<feature type="repeat" description="ANK" evidence="3">
    <location>
        <begin position="195"/>
        <end position="216"/>
    </location>
</feature>
<dbReference type="PANTHER" id="PTHR46680:SF5">
    <property type="entry name" value="NFKB INHIBITOR EPSILON"/>
    <property type="match status" value="1"/>
</dbReference>
<organism evidence="5 6">
    <name type="scientific">Phrynocephalus forsythii</name>
    <dbReference type="NCBI Taxonomy" id="171643"/>
    <lineage>
        <taxon>Eukaryota</taxon>
        <taxon>Metazoa</taxon>
        <taxon>Chordata</taxon>
        <taxon>Craniata</taxon>
        <taxon>Vertebrata</taxon>
        <taxon>Euteleostomi</taxon>
        <taxon>Lepidosauria</taxon>
        <taxon>Squamata</taxon>
        <taxon>Bifurcata</taxon>
        <taxon>Unidentata</taxon>
        <taxon>Episquamata</taxon>
        <taxon>Toxicofera</taxon>
        <taxon>Iguania</taxon>
        <taxon>Acrodonta</taxon>
        <taxon>Agamidae</taxon>
        <taxon>Agaminae</taxon>
        <taxon>Phrynocephalus</taxon>
    </lineage>
</organism>
<comment type="caution">
    <text evidence="5">The sequence shown here is derived from an EMBL/GenBank/DDBJ whole genome shotgun (WGS) entry which is preliminary data.</text>
</comment>
<keyword evidence="2 3" id="KW-0040">ANK repeat</keyword>
<keyword evidence="6" id="KW-1185">Reference proteome</keyword>
<keyword evidence="1" id="KW-0677">Repeat</keyword>
<proteinExistence type="predicted"/>
<evidence type="ECO:0000313" key="6">
    <source>
        <dbReference type="Proteomes" id="UP001142489"/>
    </source>
</evidence>
<accession>A0A9Q0Y483</accession>
<protein>
    <recommendedName>
        <fullName evidence="7">NF-kappa-B inhibitor epsilon</fullName>
    </recommendedName>
</protein>
<name>A0A9Q0Y483_9SAUR</name>
<evidence type="ECO:0000313" key="5">
    <source>
        <dbReference type="EMBL" id="KAJ7340941.1"/>
    </source>
</evidence>
<dbReference type="EMBL" id="JAPFRF010000002">
    <property type="protein sequence ID" value="KAJ7340941.1"/>
    <property type="molecule type" value="Genomic_DNA"/>
</dbReference>
<dbReference type="GO" id="GO:0051059">
    <property type="term" value="F:NF-kappaB binding"/>
    <property type="evidence" value="ECO:0007669"/>
    <property type="project" value="TreeGrafter"/>
</dbReference>
<dbReference type="PRINTS" id="PR01415">
    <property type="entry name" value="ANKYRIN"/>
</dbReference>
<dbReference type="InterPro" id="IPR002110">
    <property type="entry name" value="Ankyrin_rpt"/>
</dbReference>
<dbReference type="SMART" id="SM00248">
    <property type="entry name" value="ANK"/>
    <property type="match status" value="6"/>
</dbReference>
<feature type="repeat" description="ANK" evidence="3">
    <location>
        <begin position="275"/>
        <end position="307"/>
    </location>
</feature>
<sequence>MSGTGRRHGGKEEAQVEGGGGGGGGGSSYLEDGQCDSGIGSIRSLHSQLGEGEPRSPASARGWSPRKEGAAEAEERLDSSYGSSSLVESLAGLDDETPVPKKEEGEGSEEERARQQLLETFAFISEEGDTLLHLAVIHAVPSIALCCIAQLPVEVLEIQNDLFQTALHLSVYLEQPRVVQALILKGVNTAVQDRNGNTPLHLACEQQNLECVQLLLMQEPTSDKDLEARRPPQNLQIQNWQGLTCLHISTLKGNLQMMALLVKNGADINVQDGTSGKTPLHLAVENHDEMAVKQLLRMGAQVDAQMYNGCTPLHLAVGRKDAAITAILCHSGADTLLRNMEDETAQDLADGNNDILTLLPFDDLKISGKPVVCSS</sequence>
<evidence type="ECO:0000256" key="3">
    <source>
        <dbReference type="PROSITE-ProRule" id="PRU00023"/>
    </source>
</evidence>
<feature type="region of interest" description="Disordered" evidence="4">
    <location>
        <begin position="1"/>
        <end position="112"/>
    </location>
</feature>
<dbReference type="Gene3D" id="1.25.40.20">
    <property type="entry name" value="Ankyrin repeat-containing domain"/>
    <property type="match status" value="1"/>
</dbReference>
<feature type="compositionally biased region" description="Gly residues" evidence="4">
    <location>
        <begin position="17"/>
        <end position="27"/>
    </location>
</feature>
<dbReference type="SUPFAM" id="SSF48403">
    <property type="entry name" value="Ankyrin repeat"/>
    <property type="match status" value="1"/>
</dbReference>
<dbReference type="Pfam" id="PF00023">
    <property type="entry name" value="Ank"/>
    <property type="match status" value="2"/>
</dbReference>
<dbReference type="PROSITE" id="PS50088">
    <property type="entry name" value="ANK_REPEAT"/>
    <property type="match status" value="4"/>
</dbReference>
<evidence type="ECO:0000256" key="4">
    <source>
        <dbReference type="SAM" id="MobiDB-lite"/>
    </source>
</evidence>
<evidence type="ECO:0008006" key="7">
    <source>
        <dbReference type="Google" id="ProtNLM"/>
    </source>
</evidence>
<dbReference type="OrthoDB" id="10254947at2759"/>
<dbReference type="PROSITE" id="PS50297">
    <property type="entry name" value="ANK_REP_REGION"/>
    <property type="match status" value="4"/>
</dbReference>
<dbReference type="Pfam" id="PF12796">
    <property type="entry name" value="Ank_2"/>
    <property type="match status" value="1"/>
</dbReference>
<dbReference type="InterPro" id="IPR036770">
    <property type="entry name" value="Ankyrin_rpt-contain_sf"/>
</dbReference>
<evidence type="ECO:0000256" key="1">
    <source>
        <dbReference type="ARBA" id="ARBA00022737"/>
    </source>
</evidence>
<feature type="repeat" description="ANK" evidence="3">
    <location>
        <begin position="241"/>
        <end position="273"/>
    </location>
</feature>
<feature type="compositionally biased region" description="Low complexity" evidence="4">
    <location>
        <begin position="79"/>
        <end position="90"/>
    </location>
</feature>
<dbReference type="PANTHER" id="PTHR46680">
    <property type="entry name" value="NF-KAPPA-B INHIBITOR ALPHA"/>
    <property type="match status" value="1"/>
</dbReference>
<reference evidence="5" key="1">
    <citation type="journal article" date="2023" name="DNA Res.">
        <title>Chromosome-level genome assembly of Phrynocephalus forsythii using third-generation DNA sequencing and Hi-C analysis.</title>
        <authorList>
            <person name="Qi Y."/>
            <person name="Zhao W."/>
            <person name="Zhao Y."/>
            <person name="Niu C."/>
            <person name="Cao S."/>
            <person name="Zhang Y."/>
        </authorList>
    </citation>
    <scope>NUCLEOTIDE SEQUENCE</scope>
    <source>
        <tissue evidence="5">Muscle</tissue>
    </source>
</reference>
<dbReference type="GO" id="GO:0005829">
    <property type="term" value="C:cytosol"/>
    <property type="evidence" value="ECO:0007669"/>
    <property type="project" value="TreeGrafter"/>
</dbReference>
<feature type="compositionally biased region" description="Basic and acidic residues" evidence="4">
    <location>
        <begin position="98"/>
        <end position="112"/>
    </location>
</feature>
<dbReference type="Proteomes" id="UP001142489">
    <property type="component" value="Unassembled WGS sequence"/>
</dbReference>
<feature type="repeat" description="ANK" evidence="3">
    <location>
        <begin position="308"/>
        <end position="340"/>
    </location>
</feature>
<feature type="compositionally biased region" description="Basic and acidic residues" evidence="4">
    <location>
        <begin position="65"/>
        <end position="78"/>
    </location>
</feature>
<dbReference type="GO" id="GO:0071356">
    <property type="term" value="P:cellular response to tumor necrosis factor"/>
    <property type="evidence" value="ECO:0007669"/>
    <property type="project" value="TreeGrafter"/>
</dbReference>